<proteinExistence type="predicted"/>
<sequence length="127" mass="12962">MAKYVSADVLDGGLNAIRNGAIRMLLLKAYTAGDSYATVNGNAICEVTMVPGDYALSGADGAARVLTVSAKNGTAFASSGAAPDLHIAFTDSTSKVLLVTDETTDQVVTGGNTVNFPILTYTSAQPV</sequence>
<accession>A0A1I4YGA8</accession>
<dbReference type="STRING" id="1266925.GCA_000619905_00130"/>
<evidence type="ECO:0000313" key="2">
    <source>
        <dbReference type="Proteomes" id="UP000183107"/>
    </source>
</evidence>
<dbReference type="OrthoDB" id="8565193at2"/>
<dbReference type="Proteomes" id="UP000183107">
    <property type="component" value="Unassembled WGS sequence"/>
</dbReference>
<evidence type="ECO:0000313" key="1">
    <source>
        <dbReference type="EMBL" id="SFN37046.1"/>
    </source>
</evidence>
<dbReference type="RefSeq" id="WP_074794621.1">
    <property type="nucleotide sequence ID" value="NZ_FOVJ01000001.1"/>
</dbReference>
<gene>
    <name evidence="1" type="ORF">SAMN05216386_0686</name>
</gene>
<reference evidence="2" key="1">
    <citation type="submission" date="2016-10" db="EMBL/GenBank/DDBJ databases">
        <authorList>
            <person name="Varghese N."/>
        </authorList>
    </citation>
    <scope>NUCLEOTIDE SEQUENCE [LARGE SCALE GENOMIC DNA]</scope>
    <source>
        <strain evidence="2">Nsp8</strain>
    </source>
</reference>
<organism evidence="1 2">
    <name type="scientific">Nitrosospira briensis</name>
    <dbReference type="NCBI Taxonomy" id="35799"/>
    <lineage>
        <taxon>Bacteria</taxon>
        <taxon>Pseudomonadati</taxon>
        <taxon>Pseudomonadota</taxon>
        <taxon>Betaproteobacteria</taxon>
        <taxon>Nitrosomonadales</taxon>
        <taxon>Nitrosomonadaceae</taxon>
        <taxon>Nitrosospira</taxon>
    </lineage>
</organism>
<keyword evidence="2" id="KW-1185">Reference proteome</keyword>
<name>A0A1I4YGA8_9PROT</name>
<dbReference type="EMBL" id="FOVJ01000001">
    <property type="protein sequence ID" value="SFN37046.1"/>
    <property type="molecule type" value="Genomic_DNA"/>
</dbReference>
<dbReference type="AlphaFoldDB" id="A0A1I4YGA8"/>
<protein>
    <submittedName>
        <fullName evidence="1">Uncharacterized protein</fullName>
    </submittedName>
</protein>